<feature type="transmembrane region" description="Helical" evidence="1">
    <location>
        <begin position="219"/>
        <end position="243"/>
    </location>
</feature>
<feature type="transmembrane region" description="Helical" evidence="1">
    <location>
        <begin position="255"/>
        <end position="288"/>
    </location>
</feature>
<gene>
    <name evidence="2" type="ORF">CLO192961_LOCUS475681</name>
</gene>
<keyword evidence="1" id="KW-0812">Transmembrane</keyword>
<name>A0ABY6V1B0_BIOOC</name>
<reference evidence="2 3" key="1">
    <citation type="submission" date="2019-06" db="EMBL/GenBank/DDBJ databases">
        <authorList>
            <person name="Broberg M."/>
        </authorList>
    </citation>
    <scope>NUCLEOTIDE SEQUENCE [LARGE SCALE GENOMIC DNA]</scope>
</reference>
<organism evidence="2 3">
    <name type="scientific">Bionectria ochroleuca</name>
    <name type="common">Gliocladium roseum</name>
    <dbReference type="NCBI Taxonomy" id="29856"/>
    <lineage>
        <taxon>Eukaryota</taxon>
        <taxon>Fungi</taxon>
        <taxon>Dikarya</taxon>
        <taxon>Ascomycota</taxon>
        <taxon>Pezizomycotina</taxon>
        <taxon>Sordariomycetes</taxon>
        <taxon>Hypocreomycetidae</taxon>
        <taxon>Hypocreales</taxon>
        <taxon>Bionectriaceae</taxon>
        <taxon>Clonostachys</taxon>
    </lineage>
</organism>
<evidence type="ECO:0000313" key="2">
    <source>
        <dbReference type="EMBL" id="VUC37535.1"/>
    </source>
</evidence>
<feature type="transmembrane region" description="Helical" evidence="1">
    <location>
        <begin position="151"/>
        <end position="175"/>
    </location>
</feature>
<feature type="transmembrane region" description="Helical" evidence="1">
    <location>
        <begin position="12"/>
        <end position="40"/>
    </location>
</feature>
<feature type="transmembrane region" description="Helical" evidence="1">
    <location>
        <begin position="187"/>
        <end position="207"/>
    </location>
</feature>
<feature type="transmembrane region" description="Helical" evidence="1">
    <location>
        <begin position="61"/>
        <end position="80"/>
    </location>
</feature>
<dbReference type="Proteomes" id="UP000766486">
    <property type="component" value="Unassembled WGS sequence"/>
</dbReference>
<protein>
    <recommendedName>
        <fullName evidence="4">TLC domain-containing protein</fullName>
    </recommendedName>
</protein>
<accession>A0ABY6V1B0</accession>
<keyword evidence="3" id="KW-1185">Reference proteome</keyword>
<dbReference type="EMBL" id="CABFNS010000995">
    <property type="protein sequence ID" value="VUC37535.1"/>
    <property type="molecule type" value="Genomic_DNA"/>
</dbReference>
<proteinExistence type="predicted"/>
<evidence type="ECO:0008006" key="4">
    <source>
        <dbReference type="Google" id="ProtNLM"/>
    </source>
</evidence>
<evidence type="ECO:0000256" key="1">
    <source>
        <dbReference type="SAM" id="Phobius"/>
    </source>
</evidence>
<sequence>MQYGTLSAEAYVAAGGAAAILGFTIAAAIATVILAIVTFFKTHQLGDDARIGVPWLKAAGGLGSLWLILAIVSPVAEYLIKRVRPTHGDTLAYDLGIQQFSILTNLLMYGAYATLLVAQLEFAIGLRHVSVSLREQQFSGFFEEASRAPHIAAVAAFLAALVINVGDVVCTELYYSGTEAAFLPMQVTSLSLHATLCIFSIGTLIYTASQSREVPHKRVWALLTALNSIAVVRHGGLTVLRTFYSITATQGDLAFLPALLAFIQLIFGSWTFVISLGIAYGAIVLAYAKGGLWTRDPSLHQAQKAKLAKLQQID</sequence>
<keyword evidence="1" id="KW-1133">Transmembrane helix</keyword>
<comment type="caution">
    <text evidence="2">The sequence shown here is derived from an EMBL/GenBank/DDBJ whole genome shotgun (WGS) entry which is preliminary data.</text>
</comment>
<feature type="transmembrane region" description="Helical" evidence="1">
    <location>
        <begin position="100"/>
        <end position="124"/>
    </location>
</feature>
<evidence type="ECO:0000313" key="3">
    <source>
        <dbReference type="Proteomes" id="UP000766486"/>
    </source>
</evidence>
<keyword evidence="1" id="KW-0472">Membrane</keyword>